<dbReference type="Gene3D" id="3.80.10.10">
    <property type="entry name" value="Ribonuclease Inhibitor"/>
    <property type="match status" value="3"/>
</dbReference>
<evidence type="ECO:0000256" key="1">
    <source>
        <dbReference type="ARBA" id="ARBA00022614"/>
    </source>
</evidence>
<dbReference type="PANTHER" id="PTHR24366">
    <property type="entry name" value="IG(IMMUNOGLOBULIN) AND LRR(LEUCINE RICH REPEAT) DOMAINS"/>
    <property type="match status" value="1"/>
</dbReference>
<dbReference type="EMBL" id="JARBJD010000014">
    <property type="protein sequence ID" value="KAK2961888.1"/>
    <property type="molecule type" value="Genomic_DNA"/>
</dbReference>
<keyword evidence="2" id="KW-0677">Repeat</keyword>
<dbReference type="PANTHER" id="PTHR24366:SF96">
    <property type="entry name" value="LEUCINE RICH REPEAT CONTAINING 53"/>
    <property type="match status" value="1"/>
</dbReference>
<comment type="caution">
    <text evidence="3">The sequence shown here is derived from an EMBL/GenBank/DDBJ whole genome shotgun (WGS) entry which is preliminary data.</text>
</comment>
<evidence type="ECO:0000313" key="4">
    <source>
        <dbReference type="Proteomes" id="UP001281761"/>
    </source>
</evidence>
<dbReference type="InterPro" id="IPR003591">
    <property type="entry name" value="Leu-rich_rpt_typical-subtyp"/>
</dbReference>
<keyword evidence="4" id="KW-1185">Reference proteome</keyword>
<dbReference type="SMART" id="SM00364">
    <property type="entry name" value="LRR_BAC"/>
    <property type="match status" value="6"/>
</dbReference>
<dbReference type="InterPro" id="IPR032675">
    <property type="entry name" value="LRR_dom_sf"/>
</dbReference>
<accession>A0ABQ9YDQ2</accession>
<protein>
    <submittedName>
        <fullName evidence="3">Leucine-rich repeat protein</fullName>
    </submittedName>
</protein>
<organism evidence="3 4">
    <name type="scientific">Blattamonas nauphoetae</name>
    <dbReference type="NCBI Taxonomy" id="2049346"/>
    <lineage>
        <taxon>Eukaryota</taxon>
        <taxon>Metamonada</taxon>
        <taxon>Preaxostyla</taxon>
        <taxon>Oxymonadida</taxon>
        <taxon>Blattamonas</taxon>
    </lineage>
</organism>
<sequence length="1541" mass="168567">MLSSPYLRDISVIDDRLIGKDMLEILEKCVSLASPDTLQTLSINLHSDPESIRDVVARDTKGTLSPTSQLSLDVQITIGFVVQQDQHLRTLCFLNPSRTALDPQSTPLISTQHQHPLSCSSFPFTHPKSKCPLLDHPTQPVLDLSRNNISSIDKPLVVPTLTSLSLALNRLTSFVLPNGSHLPRLPILDLRMNYLDTLDEQTFESLPTMKSFYLTSNKLESLPDRLGDILPNLSTVWVGQNRLKTLSSSYSDLTNPIDIFSGTNELVSCPDFWMRSTGDLRVNIPNNRLRTLPRLSCEVVVFSADSNQISEIGEGVERLVCDYSSDVFAWPSRMKSVSLKDNLISSLPKTLFTPTLTCLLLAHNLLTDLADGLFTLPNLQTLDVSFNSLAIIPPSISQLRSLVKVTFGLKKIKEVPNELFRFPTLIFLILSHNKLTSLPTDPAMSPNCELSLGFVDPLNNSMIYEKTGTGTHARAVVCPLERLLLASNQLTSVPPLVSQFRKLHTLSLAGNGISELLRHFFHLLPNLSRHRLSFRELTHLPKSIGSGNTKRISLDVSFNKMTYLTHFYFFISQTVLSNHPTLNHFSHISSPKVILSSIQYESRNLGIKDNFVELQGTANTVLVFDSKHHSSNGVETLLRISNSTVKMDKLRLDGCVNQPNPLHRSYSSVSDVGAISLFSVCSSSVRLSNSEMLVGSGQSPFVVTGQQDAENSEQTMICVVASVLLSSNSIIGATASILADSGNLGLSVSVMSCDMDSTRIGSWNGLLVDQRKPGASTSNVVDIETFLSDCRLENVTGAASNRHADGGCKLWRQRLVSNSITKSSSVLSGTVIRDFNDGGDLLCANTTFASCSTSAAPPITRHSIEATLLQPYLLPNLRQHTSKDGKYEWTDSAFQNTPGFNFYAYAKDTYYYDQGLNFIFGTAADTITFSSCSFTDIDGEDPSDSFRQHALSTICLQCPSSLFIDRCSFNNCSSEGLAGAVTVDVEFEFLKASITSSSFDDCIAKVVVDTTTQSSVLFHRSLGILTIDSSNLTYNGQTAQQQIIRSQGLLVANSQFIFNGSIVTHPVDVFASPYHFRFTRFTSDTQAEYDVYASFKGGVHDEWTFFGCVSNSVEAHDLQIYGLTVPSIDLEPEQIIVESGSLQTILSNNPTVNTVFIGAGDFGTFSVEGRLFSLYGWTPKAASNPSSTPITKLAATVGSDPYADFRLNNIQVAPCSSSSTIITSAGYCSLIRVVVDSVKEQAAPLFVMSGSSACLYVHNCKITNIVNSKANIVTVTEGAQISFEFSVFANITTTECVVSAVGSLYVTFDTSFLNHIHRTEGSGPAAIEVSSASSLTLSEVVLHHCVSDKGNAGAIHISTSSPAFISLSLTFLSNSGANTSPKDIFIEGLDEQECRDLLMQGIHVGQGPHFGWSKEGHMGVGSIQIPSVVFHVSTLTRFQTPTAGETHYVHPSDFQIRDVLVNLMPQEQGFEIDPIDLKIFDLNKLSGFSILRSVDPNFCRIDLKMQSLGMSNGRTKRRSTRTTDSGHVQVKKKCFMWPKST</sequence>
<dbReference type="Pfam" id="PF13855">
    <property type="entry name" value="LRR_8"/>
    <property type="match status" value="2"/>
</dbReference>
<name>A0ABQ9YDQ2_9EUKA</name>
<reference evidence="3 4" key="1">
    <citation type="journal article" date="2022" name="bioRxiv">
        <title>Genomics of Preaxostyla Flagellates Illuminates Evolutionary Transitions and the Path Towards Mitochondrial Loss.</title>
        <authorList>
            <person name="Novak L.V.F."/>
            <person name="Treitli S.C."/>
            <person name="Pyrih J."/>
            <person name="Halakuc P."/>
            <person name="Pipaliya S.V."/>
            <person name="Vacek V."/>
            <person name="Brzon O."/>
            <person name="Soukal P."/>
            <person name="Eme L."/>
            <person name="Dacks J.B."/>
            <person name="Karnkowska A."/>
            <person name="Elias M."/>
            <person name="Hampl V."/>
        </authorList>
    </citation>
    <scope>NUCLEOTIDE SEQUENCE [LARGE SCALE GENOMIC DNA]</scope>
    <source>
        <strain evidence="3">NAU3</strain>
        <tissue evidence="3">Gut</tissue>
    </source>
</reference>
<keyword evidence="1" id="KW-0433">Leucine-rich repeat</keyword>
<proteinExistence type="predicted"/>
<dbReference type="SMART" id="SM00369">
    <property type="entry name" value="LRR_TYP"/>
    <property type="match status" value="9"/>
</dbReference>
<evidence type="ECO:0000256" key="2">
    <source>
        <dbReference type="ARBA" id="ARBA00022737"/>
    </source>
</evidence>
<evidence type="ECO:0000313" key="3">
    <source>
        <dbReference type="EMBL" id="KAK2961888.1"/>
    </source>
</evidence>
<dbReference type="Proteomes" id="UP001281761">
    <property type="component" value="Unassembled WGS sequence"/>
</dbReference>
<dbReference type="SUPFAM" id="SSF52058">
    <property type="entry name" value="L domain-like"/>
    <property type="match status" value="1"/>
</dbReference>
<dbReference type="InterPro" id="IPR001611">
    <property type="entry name" value="Leu-rich_rpt"/>
</dbReference>
<dbReference type="PROSITE" id="PS51450">
    <property type="entry name" value="LRR"/>
    <property type="match status" value="2"/>
</dbReference>
<gene>
    <name evidence="3" type="ORF">BLNAU_3325</name>
</gene>